<proteinExistence type="predicted"/>
<dbReference type="Proteomes" id="UP001057279">
    <property type="component" value="Chromosome X"/>
</dbReference>
<name>A0ACB9TZM5_9CETA</name>
<comment type="caution">
    <text evidence="1">The sequence shown here is derived from an EMBL/GenBank/DDBJ whole genome shotgun (WGS) entry which is preliminary data.</text>
</comment>
<accession>A0ACB9TZM5</accession>
<evidence type="ECO:0000313" key="2">
    <source>
        <dbReference type="Proteomes" id="UP001057279"/>
    </source>
</evidence>
<organism evidence="1 2">
    <name type="scientific">Ovis ammon polii x Ovis aries</name>
    <dbReference type="NCBI Taxonomy" id="2918886"/>
    <lineage>
        <taxon>Eukaryota</taxon>
        <taxon>Metazoa</taxon>
        <taxon>Chordata</taxon>
        <taxon>Craniata</taxon>
        <taxon>Vertebrata</taxon>
        <taxon>Euteleostomi</taxon>
        <taxon>Mammalia</taxon>
        <taxon>Eutheria</taxon>
        <taxon>Laurasiatheria</taxon>
        <taxon>Artiodactyla</taxon>
        <taxon>Ruminantia</taxon>
        <taxon>Pecora</taxon>
        <taxon>Bovidae</taxon>
        <taxon>Caprinae</taxon>
        <taxon>Ovis</taxon>
    </lineage>
</organism>
<evidence type="ECO:0000313" key="1">
    <source>
        <dbReference type="EMBL" id="KAI4554110.1"/>
    </source>
</evidence>
<reference evidence="1" key="1">
    <citation type="submission" date="2022-03" db="EMBL/GenBank/DDBJ databases">
        <title>Genomic analyses of argali, domestic sheep and their hybrids provide insights into chromosomal evolution, heterosis and genetic basis of agronomic traits.</title>
        <authorList>
            <person name="Li M."/>
        </authorList>
    </citation>
    <scope>NUCLEOTIDE SEQUENCE</scope>
    <source>
        <strain evidence="1">F1 hybrid</strain>
    </source>
</reference>
<gene>
    <name evidence="1" type="ORF">MJG53_019409</name>
</gene>
<keyword evidence="2" id="KW-1185">Reference proteome</keyword>
<protein>
    <submittedName>
        <fullName evidence="1">Uncharacterized protein</fullName>
    </submittedName>
</protein>
<dbReference type="EMBL" id="CM043025">
    <property type="protein sequence ID" value="KAI4554110.1"/>
    <property type="molecule type" value="Genomic_DNA"/>
</dbReference>
<sequence>MQANKMKVLFLTLVLGLVCSSQEIPAEPHHSEISGEWRTHYIASSNTDKTGENGPFNVYLRSIKFNDKGDSLVFHFFVKNNGACTESSVSGRRIANNVYVAEYAGANEFHFILVSDDGLIVNSENVDEAGNRTRLVGLLGKEDEVDDHDLERFLEEVRKLGIPEENIVDFTKGGDCPPCTQETSTTSERDGKWEIVRITGKKEDDNTYVFEYEGTTKFIVKYASCNVLVVCVINIDEEGNETKLAAILVKVDIEAEVLELFNELVKAKGIEEKDILKIFESDDCPPCGEGAAEYEGTKRLKVAYLSDTVLILCVFNVDEQGVETPCAVILAVKISVNQEVMDIFNKLISEKDIKEENVVNFIESEDCPPCVLLETRTTSGSNGNWEIIHVTGIRQADGTCALDNERIKELNVFYESNTILILCIVYVDEDGMVKWKLGNKTCHRKKTQEDGIYVVDEEGITKFKVTYASDTVLVPRVAKVDENGERHHEPSYCLVFKCILLMNIDISPNTPLEALRGVNIIGRTCVYFKKAVKVYLSRTFKSFLCIQRFPWVLMGKHSAFRMLFSVKVNDIEEEALEIFNKLKSEKGTKDENVVNFIEIVKVNVGAEAWEKFCELIEAKGIKWKDTVKFIDSDNGTNTIEFIPISEKALVAINVNVDETGKKTEQVLLFGKENDIDEEGLQKFKEETKKREISEENIKDLTKPGWEPEFQSLSFIDRKRKNPWATTEKRVYSESTSNSAVELKDGHSLTFGSLGIKGGAALEPWSVHRTTTQGSVHRKHPESGLPWWSRGEDATFPLQGLLVTSLVREQRPLVEKMVKVNDIEAEASEKFNELVKVKKIEDKNVLKILETSNGIILFPKYEISLTWECPPCAKLWSSKQAEYEGENVFAVTHASRNILVAHNINVDEHGKKTVLTGLFVKVNIEEEGLQKFKELTQEKGIKEKNVVNFIETETWPPNELQLTNVKGTGRQPTGCCAESVCFLLNSEAPVGTKSVFTEFRTKLGQGGILQNGDFHLLDIKVDVNCVVCMKLNMTQNGKWKNVHVTGTKQDDGTYSVEYEGQNEFKVLSVSKTHLVAHNFNVDKQGKETELTGLFVKFNVEDEDEDLEKFRTEDQGSDRKYVVTFAENGEWKTHYIAASNKDKITENGPFHIYVRHVEFHANDTVDVDFYVKSNGECVKKQVTGEKEKTLVYHITYAGENQVIILHLSADTIIGSIHNVDEEGKETELVGILGKRDQISDIDYEKFKKEASDRGIPEENIVNFIDNGEWRTHYIASSNIEKITENGPFHIYARYIQFNADNTVDVDFYIKSNGECIKKHETAQKQPNFTYTAECKYGYFADAGHNEGRVLHVSHNSVIGHLINVDEEGNETDFIGIIGTDDEISDSDFERFKEETRDKGIPEENIINFIDNERLQQLYELMALESILSFHISIIHFLKTILEHPNPPKAGQNEIQIPHVSENSITGHVKNVDEEGKETDLVGIIADNVEKITEGAPFHIFMRYIEFDEENGTVHFHFYIKKNGQCIEKYVSGLKEETHYAIDYAGRNEFQLISGDKHYLIVRDLNVDADGKETELVGLLGAGGNVDPKHEEEFRNAVREKGIPEENIRNFIDHDNCPEERKLVTVVVSDNVEKITKGAPFHIFMRYIEFDEENGTVQFHFYIKKNGECIEKYVSGLKEETHYAIDYAGHNEFQPISGDKDYLLVRHVNVDGDGKETELVGLFGAGDNVDPKHEEEFRNAVRERGIPEENIRNFINSDAGHNEFRPVRVDNGALIAHVINVDEHGKETELVGKQFFFLHGDFTGRGDDVGPECKEEFYNTVKEKGIPEENILNFIDNDEGENVFDVLYASDNVLVAHNTNVDEHGKKTVLTGLCVKPNIEEEGLQKFQELMEEKGIDEKNIVNFIKSGNGIILFPKCVIHPIGDWNTIYIAVDNKEKIQQGGPLRAYIHHFECINNCEQLSVTFYIKASYNCTLLTVVGTREEDVYVVNCKGDSLTQEDIHKHEELNSERGIPNENIDDATKTGSSSSARIVKGTQNSADLREGLGSITANWYTIYMAADHKEKIEEGGPLRTYFRQFECIDNCEKMSITFILTNYNSCTLITVVAQRAEENVYHVDYMGKNSVQLIPASESMLVFYAENFDGEKTTKVTYALGKGDSLSQEDIQKYEEINNERGIPNENTEDGSNTDMGSNSFKLILVSENSLAVYGENFDGVKVTKVTQLLAKGDGTTEEEIQQYEELNKERGIPPEHVKDLTQTDMCKNFSELIRVSDNTLALYAENFDRVKTTKVTRASVLKGDSFTQEELQKYQELNSERGTPNGNIEYAIETGKAPEDSRQLSSIRKENISWVTGEWCTIYAAADNKEKIVKGGPLRCYYHQIEGINDCKYPSLTFYAKDDRRYQLFTEALKRQEGDVYIIECRGDSFAQEELQKYQELNSKRGIPNENIENVIETGKTISCRVIQQDTGINVLQLIHVPDNMLVTNFENGDGQKITKVTEVATKGDSFTQEKLQKYQELNNERGIPNENIENVIETGKAPEDNRQLSSMRTEKISWIPGEWRTIYTAADNKDKIVEGGPLRNYYRRIECIDDCESLSITFYLKQLSSIRTVKSGWVTGEWRTIYSAADNKEKIVEGGPLRCYNRKIECTDDCEHLSISFYVKFDGRCQFFSGVLKRQEGGVYFIEFEGANYLQIIHVSDNILVLYFENDDGQKITKLTEGCAKGTSFTQEEFQKYQQLNTERGIPNENIEHVIETDDCPP</sequence>